<dbReference type="KEGG" id="fya:KMW28_06935"/>
<feature type="coiled-coil region" evidence="7">
    <location>
        <begin position="1101"/>
        <end position="1151"/>
    </location>
</feature>
<reference evidence="11 12" key="1">
    <citation type="submission" date="2021-05" db="EMBL/GenBank/DDBJ databases">
        <title>Comparative genomic studies on the polysaccharide-degrading batcterial strains of the Flammeovirga genus.</title>
        <authorList>
            <person name="Zewei F."/>
            <person name="Zheng Z."/>
            <person name="Yu L."/>
            <person name="Ruyue G."/>
            <person name="Yanhong M."/>
            <person name="Yuanyuan C."/>
            <person name="Jingyan G."/>
            <person name="Wenjun H."/>
        </authorList>
    </citation>
    <scope>NUCLEOTIDE SEQUENCE [LARGE SCALE GENOMIC DNA]</scope>
    <source>
        <strain evidence="11 12">NBRC:100898</strain>
    </source>
</reference>
<feature type="active site" evidence="6">
    <location>
        <position position="136"/>
    </location>
</feature>
<dbReference type="SUPFAM" id="SSF53335">
    <property type="entry name" value="S-adenosyl-L-methionine-dependent methyltransferases"/>
    <property type="match status" value="1"/>
</dbReference>
<dbReference type="InterPro" id="IPR022641">
    <property type="entry name" value="CheR_N"/>
</dbReference>
<feature type="active site" evidence="6">
    <location>
        <position position="16"/>
    </location>
</feature>
<dbReference type="InterPro" id="IPR036097">
    <property type="entry name" value="HisK_dim/P_sf"/>
</dbReference>
<evidence type="ECO:0000256" key="6">
    <source>
        <dbReference type="PROSITE-ProRule" id="PRU00050"/>
    </source>
</evidence>
<dbReference type="InterPro" id="IPR005467">
    <property type="entry name" value="His_kinase_dom"/>
</dbReference>
<evidence type="ECO:0000256" key="4">
    <source>
        <dbReference type="ARBA" id="ARBA00022679"/>
    </source>
</evidence>
<keyword evidence="12" id="KW-1185">Reference proteome</keyword>
<dbReference type="SUPFAM" id="SSF47757">
    <property type="entry name" value="Chemotaxis receptor methyltransferase CheR, N-terminal domain"/>
    <property type="match status" value="1"/>
</dbReference>
<dbReference type="Gene3D" id="3.40.50.180">
    <property type="entry name" value="Methylesterase CheB, C-terminal domain"/>
    <property type="match status" value="1"/>
</dbReference>
<dbReference type="PROSITE" id="PS50122">
    <property type="entry name" value="CHEB"/>
    <property type="match status" value="1"/>
</dbReference>
<dbReference type="InterPro" id="IPR050903">
    <property type="entry name" value="Bact_Chemotaxis_MeTrfase"/>
</dbReference>
<dbReference type="InterPro" id="IPR003661">
    <property type="entry name" value="HisK_dim/P_dom"/>
</dbReference>
<dbReference type="SMART" id="SM00387">
    <property type="entry name" value="HATPase_c"/>
    <property type="match status" value="1"/>
</dbReference>
<evidence type="ECO:0000256" key="2">
    <source>
        <dbReference type="ARBA" id="ARBA00001541"/>
    </source>
</evidence>
<dbReference type="Pfam" id="PF01339">
    <property type="entry name" value="CheB_methylest"/>
    <property type="match status" value="1"/>
</dbReference>
<dbReference type="InterPro" id="IPR036890">
    <property type="entry name" value="HATPase_C_sf"/>
</dbReference>
<dbReference type="GO" id="GO:0000156">
    <property type="term" value="F:phosphorelay response regulator activity"/>
    <property type="evidence" value="ECO:0007669"/>
    <property type="project" value="InterPro"/>
</dbReference>
<dbReference type="Gene3D" id="1.10.287.130">
    <property type="match status" value="1"/>
</dbReference>
<evidence type="ECO:0000256" key="1">
    <source>
        <dbReference type="ARBA" id="ARBA00000085"/>
    </source>
</evidence>
<keyword evidence="4" id="KW-0808">Transferase</keyword>
<dbReference type="SUPFAM" id="SSF52738">
    <property type="entry name" value="Methylesterase CheB, C-terminal domain"/>
    <property type="match status" value="1"/>
</dbReference>
<dbReference type="GO" id="GO:0005737">
    <property type="term" value="C:cytoplasm"/>
    <property type="evidence" value="ECO:0007669"/>
    <property type="project" value="InterPro"/>
</dbReference>
<dbReference type="Gene3D" id="3.40.50.150">
    <property type="entry name" value="Vaccinia Virus protein VP39"/>
    <property type="match status" value="1"/>
</dbReference>
<dbReference type="InterPro" id="IPR035909">
    <property type="entry name" value="CheB_C"/>
</dbReference>
<dbReference type="GO" id="GO:0006935">
    <property type="term" value="P:chemotaxis"/>
    <property type="evidence" value="ECO:0007669"/>
    <property type="project" value="UniProtKB-UniRule"/>
</dbReference>
<dbReference type="InterPro" id="IPR003594">
    <property type="entry name" value="HATPase_dom"/>
</dbReference>
<evidence type="ECO:0000259" key="10">
    <source>
        <dbReference type="PROSITE" id="PS50123"/>
    </source>
</evidence>
<evidence type="ECO:0000259" key="9">
    <source>
        <dbReference type="PROSITE" id="PS50122"/>
    </source>
</evidence>
<dbReference type="GO" id="GO:0008984">
    <property type="term" value="F:protein-glutamate methylesterase activity"/>
    <property type="evidence" value="ECO:0007669"/>
    <property type="project" value="InterPro"/>
</dbReference>
<sequence length="1305" mass="150863">MTENNYPKFVVGIGASAGGLEAINNLFEKLNNNTDMCFIVVLHLSIEHKSLIPELLKKVTKIPIIEVNKDHFLKKNHIYLINNHTTLSIENNKIVVKEKTSKRDKLSYPINILFKSLATTYKEKAIGIILSGTGSDGTEGLRYINANNGISIVQHPDSAKFNGMPFSAIQTNPIDFISSIEDLSQILEFISTNGNSNRAGKGFKVLDHIISLVSSKSNINFGSYKTQTLYRRILKMMEYQNFNSIEKYYQHLTTHPKELDSLANSFLIGVTSFFRDLEEWDFVEQSIIPKVFKDKDIVRIWSLGCSTGQEAYTLAILVLEELEKIKEEKEVKIFATDLNNKAIQYASEGSFTEKELNEIPTKFLKKYFFKNGNKYTVNENVRQLITFVKHDILETPPFLNIDLITCRNLLIYFKKENQYKILNTIKFSLNKGGYLFLGPSEKNFSDKFLKEIDVKKKFFQLTENFKIIDIDQRHKFENQKTLSPVELEITQFKENTFATDIEKRLIQFFCQPFIVVDFDENIIYSTKETGKYLFFPQKELVLKEVFDFEVYIDIIREIKKVKEDGKSRKLKNISFNNVTEGLVSDIIIRKFTLNIDSDNIILEFVPIKKDNQDNILEQDNTIQNLKDEIKHLHLELKNANKKIEGINENYQINNEELMSSNEELQSSNEELQSVNEELYTVNQEYKEKLTEISVLNNDFLNLFKSAGIASLYLDNDLKIRRIAPNASDFFGIENEDLGRSILQFNTFFKIKGSFYQSIEDAVKVNQIQEQEISDNEGKKYLLRVSPCVDKDFEADGVILSFIPISDFNPTKKLLALNEEHQEKISQFKTISKHLDLHSWTWLFDEKKVLISGKEYNNISAENFDSFIKNKYGETVQNESYLSFRNKLNDCIQYGKEFKTNIHLETKVILIDCSSINKNHKIIGLHGILKDITKEYKKEKVIGDLANTYLDLLDLDHFGTISIPDIKKDTVNVNDTLLKWLEVQDKNIKIDKSFILNIIQKEDEKKLYQLLKEKPKHFDITLRIKTLNSEKLHLRLAGKITKEDNHFSLLCLVFDISETKSMEYQWKETVNLAEKTAQTLAVQNEQLESYTYIASHNIRSPLSNLLSLVELYHNENDDKEKEKYIQLFEKALAQLEKTVNNLTDAIKVQQKTSLQRSNINIKEELMKVLDILSGNMKKHGVLISMDVERGLTFSYPEEYLRSIFLNLLSNAIKYRSEDRLPKIEVEVYSENNQIVISVKDNGMGIDLEKFGQRIFGMNQTFHHNEDARGLGLFLTKTQVEATGGTIQVDSKVNVGTKFTIKLPNDN</sequence>
<feature type="domain" description="Histidine kinase" evidence="8">
    <location>
        <begin position="1092"/>
        <end position="1305"/>
    </location>
</feature>
<protein>
    <submittedName>
        <fullName evidence="11">PAS domain-containing protein</fullName>
    </submittedName>
</protein>
<dbReference type="GO" id="GO:0008983">
    <property type="term" value="F:protein-glutamate O-methyltransferase activity"/>
    <property type="evidence" value="ECO:0007669"/>
    <property type="project" value="UniProtKB-EC"/>
</dbReference>
<evidence type="ECO:0000313" key="12">
    <source>
        <dbReference type="Proteomes" id="UP000678679"/>
    </source>
</evidence>
<dbReference type="InterPro" id="IPR036804">
    <property type="entry name" value="CheR_N_sf"/>
</dbReference>
<evidence type="ECO:0000256" key="7">
    <source>
        <dbReference type="SAM" id="Coils"/>
    </source>
</evidence>
<dbReference type="PANTHER" id="PTHR24422">
    <property type="entry name" value="CHEMOTAXIS PROTEIN METHYLTRANSFERASE"/>
    <property type="match status" value="1"/>
</dbReference>
<dbReference type="Pfam" id="PF01739">
    <property type="entry name" value="CheR"/>
    <property type="match status" value="1"/>
</dbReference>
<evidence type="ECO:0000313" key="11">
    <source>
        <dbReference type="EMBL" id="QWG03312.1"/>
    </source>
</evidence>
<accession>A0AAX1N783</accession>
<keyword evidence="3" id="KW-0489">Methyltransferase</keyword>
<dbReference type="SMART" id="SM00138">
    <property type="entry name" value="MeTrc"/>
    <property type="match status" value="1"/>
</dbReference>
<dbReference type="SUPFAM" id="SSF55874">
    <property type="entry name" value="ATPase domain of HSP90 chaperone/DNA topoisomerase II/histidine kinase"/>
    <property type="match status" value="1"/>
</dbReference>
<evidence type="ECO:0000256" key="3">
    <source>
        <dbReference type="ARBA" id="ARBA00022603"/>
    </source>
</evidence>
<evidence type="ECO:0000256" key="5">
    <source>
        <dbReference type="ARBA" id="ARBA00022691"/>
    </source>
</evidence>
<dbReference type="GO" id="GO:0000155">
    <property type="term" value="F:phosphorelay sensor kinase activity"/>
    <property type="evidence" value="ECO:0007669"/>
    <property type="project" value="InterPro"/>
</dbReference>
<keyword evidence="7" id="KW-0175">Coiled coil</keyword>
<dbReference type="PROSITE" id="PS50123">
    <property type="entry name" value="CHER"/>
    <property type="match status" value="1"/>
</dbReference>
<organism evidence="11 12">
    <name type="scientific">Flammeovirga yaeyamensis</name>
    <dbReference type="NCBI Taxonomy" id="367791"/>
    <lineage>
        <taxon>Bacteria</taxon>
        <taxon>Pseudomonadati</taxon>
        <taxon>Bacteroidota</taxon>
        <taxon>Cytophagia</taxon>
        <taxon>Cytophagales</taxon>
        <taxon>Flammeovirgaceae</taxon>
        <taxon>Flammeovirga</taxon>
    </lineage>
</organism>
<feature type="active site" evidence="6">
    <location>
        <position position="43"/>
    </location>
</feature>
<keyword evidence="5" id="KW-0949">S-adenosyl-L-methionine</keyword>
<dbReference type="EMBL" id="CP076132">
    <property type="protein sequence ID" value="QWG03312.1"/>
    <property type="molecule type" value="Genomic_DNA"/>
</dbReference>
<keyword evidence="6" id="KW-0378">Hydrolase</keyword>
<dbReference type="CDD" id="cd00082">
    <property type="entry name" value="HisKA"/>
    <property type="match status" value="1"/>
</dbReference>
<comment type="catalytic activity">
    <reaction evidence="1">
        <text>ATP + protein L-histidine = ADP + protein N-phospho-L-histidine.</text>
        <dbReference type="EC" id="2.7.13.3"/>
    </reaction>
</comment>
<dbReference type="Gene3D" id="1.10.155.10">
    <property type="entry name" value="Chemotaxis receptor methyltransferase CheR, N-terminal domain"/>
    <property type="match status" value="1"/>
</dbReference>
<gene>
    <name evidence="11" type="ORF">KMW28_06935</name>
</gene>
<dbReference type="Pfam" id="PF03705">
    <property type="entry name" value="CheR_N"/>
    <property type="match status" value="1"/>
</dbReference>
<dbReference type="InterPro" id="IPR000673">
    <property type="entry name" value="Sig_transdc_resp-reg_Me-estase"/>
</dbReference>
<dbReference type="PROSITE" id="PS50109">
    <property type="entry name" value="HIS_KIN"/>
    <property type="match status" value="1"/>
</dbReference>
<feature type="domain" description="CheR-type methyltransferase" evidence="10">
    <location>
        <begin position="206"/>
        <end position="441"/>
    </location>
</feature>
<dbReference type="CDD" id="cd16434">
    <property type="entry name" value="CheB-CheR_fusion"/>
    <property type="match status" value="1"/>
</dbReference>
<dbReference type="Pfam" id="PF02518">
    <property type="entry name" value="HATPase_c"/>
    <property type="match status" value="1"/>
</dbReference>
<dbReference type="RefSeq" id="WP_169664023.1">
    <property type="nucleotide sequence ID" value="NZ_CP076132.1"/>
</dbReference>
<evidence type="ECO:0000259" key="8">
    <source>
        <dbReference type="PROSITE" id="PS50109"/>
    </source>
</evidence>
<dbReference type="Proteomes" id="UP000678679">
    <property type="component" value="Chromosome 1"/>
</dbReference>
<proteinExistence type="predicted"/>
<dbReference type="GO" id="GO:0032259">
    <property type="term" value="P:methylation"/>
    <property type="evidence" value="ECO:0007669"/>
    <property type="project" value="UniProtKB-KW"/>
</dbReference>
<comment type="catalytic activity">
    <reaction evidence="2">
        <text>L-glutamyl-[protein] + S-adenosyl-L-methionine = [protein]-L-glutamate 5-O-methyl ester + S-adenosyl-L-homocysteine</text>
        <dbReference type="Rhea" id="RHEA:24452"/>
        <dbReference type="Rhea" id="RHEA-COMP:10208"/>
        <dbReference type="Rhea" id="RHEA-COMP:10311"/>
        <dbReference type="ChEBI" id="CHEBI:29973"/>
        <dbReference type="ChEBI" id="CHEBI:57856"/>
        <dbReference type="ChEBI" id="CHEBI:59789"/>
        <dbReference type="ChEBI" id="CHEBI:82795"/>
        <dbReference type="EC" id="2.1.1.80"/>
    </reaction>
</comment>
<dbReference type="SUPFAM" id="SSF47384">
    <property type="entry name" value="Homodimeric domain of signal transducing histidine kinase"/>
    <property type="match status" value="1"/>
</dbReference>
<dbReference type="InterPro" id="IPR029063">
    <property type="entry name" value="SAM-dependent_MTases_sf"/>
</dbReference>
<keyword evidence="6" id="KW-0145">Chemotaxis</keyword>
<dbReference type="PANTHER" id="PTHR24422:SF10">
    <property type="entry name" value="CHEMOTAXIS PROTEIN METHYLTRANSFERASE 2"/>
    <property type="match status" value="1"/>
</dbReference>
<dbReference type="Gene3D" id="3.30.565.10">
    <property type="entry name" value="Histidine kinase-like ATPase, C-terminal domain"/>
    <property type="match status" value="1"/>
</dbReference>
<dbReference type="InterPro" id="IPR022642">
    <property type="entry name" value="CheR_C"/>
</dbReference>
<name>A0AAX1N783_9BACT</name>
<feature type="coiled-coil region" evidence="7">
    <location>
        <begin position="608"/>
        <end position="688"/>
    </location>
</feature>
<feature type="domain" description="CheB-type methylesterase" evidence="9">
    <location>
        <begin position="5"/>
        <end position="187"/>
    </location>
</feature>
<dbReference type="InterPro" id="IPR000780">
    <property type="entry name" value="CheR_MeTrfase"/>
</dbReference>
<dbReference type="Pfam" id="PF13596">
    <property type="entry name" value="PAS_10"/>
    <property type="match status" value="1"/>
</dbReference>
<dbReference type="PRINTS" id="PR00996">
    <property type="entry name" value="CHERMTFRASE"/>
</dbReference>